<feature type="compositionally biased region" description="Basic and acidic residues" evidence="1">
    <location>
        <begin position="124"/>
        <end position="137"/>
    </location>
</feature>
<evidence type="ECO:0000256" key="1">
    <source>
        <dbReference type="SAM" id="MobiDB-lite"/>
    </source>
</evidence>
<keyword evidence="4" id="KW-1185">Reference proteome</keyword>
<keyword evidence="2" id="KW-0812">Transmembrane</keyword>
<keyword evidence="2" id="KW-1133">Transmembrane helix</keyword>
<name>A0A844FQ25_9FIRM</name>
<evidence type="ECO:0000313" key="4">
    <source>
        <dbReference type="Proteomes" id="UP000442619"/>
    </source>
</evidence>
<evidence type="ECO:0000256" key="2">
    <source>
        <dbReference type="SAM" id="Phobius"/>
    </source>
</evidence>
<feature type="compositionally biased region" description="Basic residues" evidence="1">
    <location>
        <begin position="168"/>
        <end position="185"/>
    </location>
</feature>
<dbReference type="Proteomes" id="UP000442619">
    <property type="component" value="Unassembled WGS sequence"/>
</dbReference>
<dbReference type="RefSeq" id="WP_154513978.1">
    <property type="nucleotide sequence ID" value="NZ_VUNM01000001.1"/>
</dbReference>
<organism evidence="3 4">
    <name type="scientific">Sharpea porci</name>
    <dbReference type="NCBI Taxonomy" id="2652286"/>
    <lineage>
        <taxon>Bacteria</taxon>
        <taxon>Bacillati</taxon>
        <taxon>Bacillota</taxon>
        <taxon>Erysipelotrichia</taxon>
        <taxon>Erysipelotrichales</taxon>
        <taxon>Coprobacillaceae</taxon>
        <taxon>Sharpea</taxon>
    </lineage>
</organism>
<dbReference type="EMBL" id="VUNM01000001">
    <property type="protein sequence ID" value="MST88031.1"/>
    <property type="molecule type" value="Genomic_DNA"/>
</dbReference>
<keyword evidence="2" id="KW-0472">Membrane</keyword>
<proteinExistence type="predicted"/>
<evidence type="ECO:0000313" key="3">
    <source>
        <dbReference type="EMBL" id="MST88031.1"/>
    </source>
</evidence>
<gene>
    <name evidence="3" type="ORF">FYJ79_00185</name>
</gene>
<feature type="compositionally biased region" description="Basic and acidic residues" evidence="1">
    <location>
        <begin position="153"/>
        <end position="167"/>
    </location>
</feature>
<dbReference type="AlphaFoldDB" id="A0A844FQ25"/>
<feature type="transmembrane region" description="Helical" evidence="2">
    <location>
        <begin position="213"/>
        <end position="233"/>
    </location>
</feature>
<comment type="caution">
    <text evidence="3">The sequence shown here is derived from an EMBL/GenBank/DDBJ whole genome shotgun (WGS) entry which is preliminary data.</text>
</comment>
<sequence>MANETRMSKYKDFRDSFKDEDQVVSKTVDDESVGEDDFLSFLPHNEKKDDLHPLSYDTLEEDDVVLSAINEAKINVGKDKYNTRAEILNKIRNEEAQNSDQEENLVDEPTKIYHIDELEDEQKEDNHEQEIDYRETSLDQDNAVVRPFSLGDPTEKQEPPEEVPLTKKERKALKKAEKRKAKEAKKHPVEEDGEQEEMTENEKNQSNGFVSGLLNVIIFILILVFLGLCGLYVKQFLL</sequence>
<feature type="region of interest" description="Disordered" evidence="1">
    <location>
        <begin position="93"/>
        <end position="203"/>
    </location>
</feature>
<protein>
    <submittedName>
        <fullName evidence="3">Uncharacterized protein</fullName>
    </submittedName>
</protein>
<accession>A0A844FQ25</accession>
<reference evidence="3 4" key="1">
    <citation type="submission" date="2019-08" db="EMBL/GenBank/DDBJ databases">
        <title>In-depth cultivation of the pig gut microbiome towards novel bacterial diversity and tailored functional studies.</title>
        <authorList>
            <person name="Wylensek D."/>
            <person name="Hitch T.C.A."/>
            <person name="Clavel T."/>
        </authorList>
    </citation>
    <scope>NUCLEOTIDE SEQUENCE [LARGE SCALE GENOMIC DNA]</scope>
    <source>
        <strain evidence="3 4">CA-Schmier-601-WT-3</strain>
    </source>
</reference>